<reference evidence="2" key="1">
    <citation type="journal article" date="2022" name="Mol. Ecol. Resour.">
        <title>The genomes of chicory, endive, great burdock and yacon provide insights into Asteraceae palaeo-polyploidization history and plant inulin production.</title>
        <authorList>
            <person name="Fan W."/>
            <person name="Wang S."/>
            <person name="Wang H."/>
            <person name="Wang A."/>
            <person name="Jiang F."/>
            <person name="Liu H."/>
            <person name="Zhao H."/>
            <person name="Xu D."/>
            <person name="Zhang Y."/>
        </authorList>
    </citation>
    <scope>NUCLEOTIDE SEQUENCE [LARGE SCALE GENOMIC DNA]</scope>
    <source>
        <strain evidence="2">cv. Yunnan</strain>
    </source>
</reference>
<evidence type="ECO:0000313" key="2">
    <source>
        <dbReference type="Proteomes" id="UP001056120"/>
    </source>
</evidence>
<name>A0ACB9CFD5_9ASTR</name>
<dbReference type="EMBL" id="CM042038">
    <property type="protein sequence ID" value="KAI3732981.1"/>
    <property type="molecule type" value="Genomic_DNA"/>
</dbReference>
<protein>
    <submittedName>
        <fullName evidence="1">Uncharacterized protein</fullName>
    </submittedName>
</protein>
<reference evidence="1 2" key="2">
    <citation type="journal article" date="2022" name="Mol. Ecol. Resour.">
        <title>The genomes of chicory, endive, great burdock and yacon provide insights into Asteraceae paleo-polyploidization history and plant inulin production.</title>
        <authorList>
            <person name="Fan W."/>
            <person name="Wang S."/>
            <person name="Wang H."/>
            <person name="Wang A."/>
            <person name="Jiang F."/>
            <person name="Liu H."/>
            <person name="Zhao H."/>
            <person name="Xu D."/>
            <person name="Zhang Y."/>
        </authorList>
    </citation>
    <scope>NUCLEOTIDE SEQUENCE [LARGE SCALE GENOMIC DNA]</scope>
    <source>
        <strain evidence="2">cv. Yunnan</strain>
        <tissue evidence="1">Leaves</tissue>
    </source>
</reference>
<keyword evidence="2" id="KW-1185">Reference proteome</keyword>
<comment type="caution">
    <text evidence="1">The sequence shown here is derived from an EMBL/GenBank/DDBJ whole genome shotgun (WGS) entry which is preliminary data.</text>
</comment>
<proteinExistence type="predicted"/>
<organism evidence="1 2">
    <name type="scientific">Smallanthus sonchifolius</name>
    <dbReference type="NCBI Taxonomy" id="185202"/>
    <lineage>
        <taxon>Eukaryota</taxon>
        <taxon>Viridiplantae</taxon>
        <taxon>Streptophyta</taxon>
        <taxon>Embryophyta</taxon>
        <taxon>Tracheophyta</taxon>
        <taxon>Spermatophyta</taxon>
        <taxon>Magnoliopsida</taxon>
        <taxon>eudicotyledons</taxon>
        <taxon>Gunneridae</taxon>
        <taxon>Pentapetalae</taxon>
        <taxon>asterids</taxon>
        <taxon>campanulids</taxon>
        <taxon>Asterales</taxon>
        <taxon>Asteraceae</taxon>
        <taxon>Asteroideae</taxon>
        <taxon>Heliantheae alliance</taxon>
        <taxon>Millerieae</taxon>
        <taxon>Smallanthus</taxon>
    </lineage>
</organism>
<evidence type="ECO:0000313" key="1">
    <source>
        <dbReference type="EMBL" id="KAI3732981.1"/>
    </source>
</evidence>
<dbReference type="Proteomes" id="UP001056120">
    <property type="component" value="Linkage Group LG21"/>
</dbReference>
<accession>A0ACB9CFD5</accession>
<sequence length="81" mass="8594">MNESRLGFLVDGVSMSDEGDEAVMDDGVDEWVTSGFAEKATTVVGAVAAEGHSGWVRSCSGDRRQEGRRGMPTGVVTVCRK</sequence>
<gene>
    <name evidence="1" type="ORF">L1987_64195</name>
</gene>